<feature type="transmembrane region" description="Helical" evidence="1">
    <location>
        <begin position="43"/>
        <end position="64"/>
    </location>
</feature>
<evidence type="ECO:0000313" key="2">
    <source>
        <dbReference type="EMBL" id="KGR80485.1"/>
    </source>
</evidence>
<organism evidence="2 3">
    <name type="scientific">Ureibacillus manganicus DSM 26584</name>
    <dbReference type="NCBI Taxonomy" id="1384049"/>
    <lineage>
        <taxon>Bacteria</taxon>
        <taxon>Bacillati</taxon>
        <taxon>Bacillota</taxon>
        <taxon>Bacilli</taxon>
        <taxon>Bacillales</taxon>
        <taxon>Caryophanaceae</taxon>
        <taxon>Ureibacillus</taxon>
    </lineage>
</organism>
<evidence type="ECO:0000313" key="3">
    <source>
        <dbReference type="Proteomes" id="UP000030416"/>
    </source>
</evidence>
<dbReference type="EMBL" id="JPVN01000001">
    <property type="protein sequence ID" value="KGR80485.1"/>
    <property type="molecule type" value="Genomic_DNA"/>
</dbReference>
<keyword evidence="1" id="KW-0812">Transmembrane</keyword>
<reference evidence="2 3" key="1">
    <citation type="submission" date="2014-02" db="EMBL/GenBank/DDBJ databases">
        <title>Draft genome sequence of Lysinibacillus manganicus DSM 26584T.</title>
        <authorList>
            <person name="Zhang F."/>
            <person name="Wang G."/>
            <person name="Zhang L."/>
        </authorList>
    </citation>
    <scope>NUCLEOTIDE SEQUENCE [LARGE SCALE GENOMIC DNA]</scope>
    <source>
        <strain evidence="2 3">DSM 26584</strain>
    </source>
</reference>
<proteinExistence type="predicted"/>
<dbReference type="RefSeq" id="WP_036181873.1">
    <property type="nucleotide sequence ID" value="NZ_AVDA01000001.1"/>
</dbReference>
<comment type="caution">
    <text evidence="2">The sequence shown here is derived from an EMBL/GenBank/DDBJ whole genome shotgun (WGS) entry which is preliminary data.</text>
</comment>
<accession>A0A0A3IAH6</accession>
<dbReference type="OrthoDB" id="2963711at2"/>
<dbReference type="Proteomes" id="UP000030416">
    <property type="component" value="Unassembled WGS sequence"/>
</dbReference>
<keyword evidence="1" id="KW-1133">Transmembrane helix</keyword>
<keyword evidence="1" id="KW-0472">Membrane</keyword>
<sequence length="187" mass="21911">MDEQLKNLRQALDDSIFSEPKFTVRDKMIVHNRLQVNQKKRFFIPKLVVALVLFISFGLIYFYMNQGNQLTTGNEPYYIAKESDLEDNILVGRIDQHNKLEFFKGKLKVIEDPILNNYKPGMNPEKEKEILSQKRIEMEIDNIKITTKGNTFYITGEGEFYMELVKVAPRIFMDSNGNEFMSSRPIE</sequence>
<gene>
    <name evidence="2" type="ORF">CD29_00915</name>
</gene>
<protein>
    <submittedName>
        <fullName evidence="2">Uncharacterized protein</fullName>
    </submittedName>
</protein>
<dbReference type="AlphaFoldDB" id="A0A0A3IAH6"/>
<name>A0A0A3IAH6_9BACL</name>
<evidence type="ECO:0000256" key="1">
    <source>
        <dbReference type="SAM" id="Phobius"/>
    </source>
</evidence>
<keyword evidence="3" id="KW-1185">Reference proteome</keyword>